<evidence type="ECO:0000256" key="1">
    <source>
        <dbReference type="ARBA" id="ARBA00004117"/>
    </source>
</evidence>
<keyword evidence="6" id="KW-0969">Cilium</keyword>
<evidence type="ECO:0000313" key="7">
    <source>
        <dbReference type="Proteomes" id="UP000588068"/>
    </source>
</evidence>
<feature type="domain" description="Flagellar hook protein FlgE/F/G-like D1" evidence="5">
    <location>
        <begin position="100"/>
        <end position="155"/>
    </location>
</feature>
<dbReference type="InterPro" id="IPR037925">
    <property type="entry name" value="FlgE/F/G-like"/>
</dbReference>
<dbReference type="SUPFAM" id="SSF117143">
    <property type="entry name" value="Flagellar hook protein flgE"/>
    <property type="match status" value="1"/>
</dbReference>
<keyword evidence="6" id="KW-0282">Flagellum</keyword>
<dbReference type="EMBL" id="JACHHZ010000001">
    <property type="protein sequence ID" value="MBB6091163.1"/>
    <property type="molecule type" value="Genomic_DNA"/>
</dbReference>
<comment type="caution">
    <text evidence="6">The sequence shown here is derived from an EMBL/GenBank/DDBJ whole genome shotgun (WGS) entry which is preliminary data.</text>
</comment>
<dbReference type="RefSeq" id="WP_184328979.1">
    <property type="nucleotide sequence ID" value="NZ_JACHHZ010000001.1"/>
</dbReference>
<dbReference type="PANTHER" id="PTHR30435:SF19">
    <property type="entry name" value="FLAGELLAR BASAL-BODY ROD PROTEIN FLGG"/>
    <property type="match status" value="1"/>
</dbReference>
<dbReference type="GO" id="GO:0009425">
    <property type="term" value="C:bacterial-type flagellum basal body"/>
    <property type="evidence" value="ECO:0007669"/>
    <property type="project" value="UniProtKB-SubCell"/>
</dbReference>
<evidence type="ECO:0000256" key="3">
    <source>
        <dbReference type="ARBA" id="ARBA00023143"/>
    </source>
</evidence>
<dbReference type="InterPro" id="IPR053967">
    <property type="entry name" value="LlgE_F_G-like_D1"/>
</dbReference>
<reference evidence="6 7" key="1">
    <citation type="submission" date="2020-08" db="EMBL/GenBank/DDBJ databases">
        <title>Genomic Encyclopedia of Type Strains, Phase IV (KMG-IV): sequencing the most valuable type-strain genomes for metagenomic binning, comparative biology and taxonomic classification.</title>
        <authorList>
            <person name="Goeker M."/>
        </authorList>
    </citation>
    <scope>NUCLEOTIDE SEQUENCE [LARGE SCALE GENOMIC DNA]</scope>
    <source>
        <strain evidence="6 7">DSM 26723</strain>
    </source>
</reference>
<keyword evidence="3" id="KW-0975">Bacterial flagellum</keyword>
<evidence type="ECO:0000313" key="6">
    <source>
        <dbReference type="EMBL" id="MBB6091163.1"/>
    </source>
</evidence>
<gene>
    <name evidence="6" type="ORF">HNQ60_000009</name>
</gene>
<evidence type="ECO:0000256" key="2">
    <source>
        <dbReference type="ARBA" id="ARBA00009677"/>
    </source>
</evidence>
<sequence length="250" mass="26240">MSDIAHIAAIGMLQVQERLQAISVNAASATLPGYRRQVAVARDFAAVFAPPRAQAALDAAGHVALSASTHSMTRLVDLRPASTTLTGRALDVAIDADDLFFALTDGEQTWLTRSGAFQLDESGVLVGERGLRVVGTAGDIHLPTTNVTIESGGQILDDGLVVGALQLFGVTDRSAIEPSSGALLRAVDGIFAADPEMVRVRTGSLEASNTDVAREMIDVTALARQYESLSRVLQGYDEALGRAIQKLGEG</sequence>
<dbReference type="Proteomes" id="UP000588068">
    <property type="component" value="Unassembled WGS sequence"/>
</dbReference>
<dbReference type="PANTHER" id="PTHR30435">
    <property type="entry name" value="FLAGELLAR PROTEIN"/>
    <property type="match status" value="1"/>
</dbReference>
<evidence type="ECO:0000259" key="4">
    <source>
        <dbReference type="Pfam" id="PF06429"/>
    </source>
</evidence>
<dbReference type="Pfam" id="PF22692">
    <property type="entry name" value="LlgE_F_G_D1"/>
    <property type="match status" value="1"/>
</dbReference>
<comment type="similarity">
    <text evidence="2">Belongs to the flagella basal body rod proteins family.</text>
</comment>
<dbReference type="InterPro" id="IPR010930">
    <property type="entry name" value="Flg_bb/hook_C_dom"/>
</dbReference>
<proteinExistence type="inferred from homology"/>
<dbReference type="Pfam" id="PF06429">
    <property type="entry name" value="Flg_bbr_C"/>
    <property type="match status" value="1"/>
</dbReference>
<dbReference type="GO" id="GO:0071978">
    <property type="term" value="P:bacterial-type flagellum-dependent swarming motility"/>
    <property type="evidence" value="ECO:0007669"/>
    <property type="project" value="TreeGrafter"/>
</dbReference>
<organism evidence="6 7">
    <name type="scientific">Povalibacter uvarum</name>
    <dbReference type="NCBI Taxonomy" id="732238"/>
    <lineage>
        <taxon>Bacteria</taxon>
        <taxon>Pseudomonadati</taxon>
        <taxon>Pseudomonadota</taxon>
        <taxon>Gammaproteobacteria</taxon>
        <taxon>Steroidobacterales</taxon>
        <taxon>Steroidobacteraceae</taxon>
        <taxon>Povalibacter</taxon>
    </lineage>
</organism>
<feature type="domain" description="Flagellar basal-body/hook protein C-terminal" evidence="4">
    <location>
        <begin position="202"/>
        <end position="245"/>
    </location>
</feature>
<protein>
    <submittedName>
        <fullName evidence="6">Flagellar basal body rod protein FlgG</fullName>
    </submittedName>
</protein>
<comment type="subcellular location">
    <subcellularLocation>
        <location evidence="1">Bacterial flagellum basal body</location>
    </subcellularLocation>
</comment>
<keyword evidence="7" id="KW-1185">Reference proteome</keyword>
<accession>A0A841HEP7</accession>
<dbReference type="AlphaFoldDB" id="A0A841HEP7"/>
<keyword evidence="6" id="KW-0966">Cell projection</keyword>
<evidence type="ECO:0000259" key="5">
    <source>
        <dbReference type="Pfam" id="PF22692"/>
    </source>
</evidence>
<name>A0A841HEP7_9GAMM</name>